<feature type="transmembrane region" description="Helical" evidence="7">
    <location>
        <begin position="465"/>
        <end position="486"/>
    </location>
</feature>
<keyword evidence="3" id="KW-1003">Cell membrane</keyword>
<keyword evidence="4 7" id="KW-0812">Transmembrane</keyword>
<dbReference type="Proteomes" id="UP001597267">
    <property type="component" value="Unassembled WGS sequence"/>
</dbReference>
<evidence type="ECO:0000256" key="3">
    <source>
        <dbReference type="ARBA" id="ARBA00022475"/>
    </source>
</evidence>
<keyword evidence="5 7" id="KW-1133">Transmembrane helix</keyword>
<feature type="transmembrane region" description="Helical" evidence="7">
    <location>
        <begin position="162"/>
        <end position="184"/>
    </location>
</feature>
<dbReference type="PANTHER" id="PTHR42770">
    <property type="entry name" value="AMINO ACID TRANSPORTER-RELATED"/>
    <property type="match status" value="1"/>
</dbReference>
<comment type="subcellular location">
    <subcellularLocation>
        <location evidence="1">Cell membrane</location>
        <topology evidence="1">Multi-pass membrane protein</topology>
    </subcellularLocation>
</comment>
<reference evidence="9" key="1">
    <citation type="journal article" date="2019" name="Int. J. Syst. Evol. Microbiol.">
        <title>The Global Catalogue of Microorganisms (GCM) 10K type strain sequencing project: providing services to taxonomists for standard genome sequencing and annotation.</title>
        <authorList>
            <consortium name="The Broad Institute Genomics Platform"/>
            <consortium name="The Broad Institute Genome Sequencing Center for Infectious Disease"/>
            <person name="Wu L."/>
            <person name="Ma J."/>
        </authorList>
    </citation>
    <scope>NUCLEOTIDE SEQUENCE [LARGE SCALE GENOMIC DNA]</scope>
    <source>
        <strain evidence="9">CCM 8896</strain>
    </source>
</reference>
<keyword evidence="2" id="KW-0813">Transport</keyword>
<feature type="transmembrane region" description="Helical" evidence="7">
    <location>
        <begin position="323"/>
        <end position="344"/>
    </location>
</feature>
<evidence type="ECO:0000256" key="1">
    <source>
        <dbReference type="ARBA" id="ARBA00004651"/>
    </source>
</evidence>
<protein>
    <submittedName>
        <fullName evidence="8">Glutamate/gamma-aminobutyrate family transporter YjeM</fullName>
    </submittedName>
</protein>
<feature type="transmembrane region" description="Helical" evidence="7">
    <location>
        <begin position="437"/>
        <end position="458"/>
    </location>
</feature>
<proteinExistence type="predicted"/>
<evidence type="ECO:0000313" key="8">
    <source>
        <dbReference type="EMBL" id="MFD1672755.1"/>
    </source>
</evidence>
<keyword evidence="6 7" id="KW-0472">Membrane</keyword>
<evidence type="ECO:0000256" key="6">
    <source>
        <dbReference type="ARBA" id="ARBA00023136"/>
    </source>
</evidence>
<dbReference type="Gene3D" id="1.20.1740.10">
    <property type="entry name" value="Amino acid/polyamine transporter I"/>
    <property type="match status" value="1"/>
</dbReference>
<evidence type="ECO:0000313" key="9">
    <source>
        <dbReference type="Proteomes" id="UP001597267"/>
    </source>
</evidence>
<dbReference type="RefSeq" id="WP_164506977.1">
    <property type="nucleotide sequence ID" value="NZ_JBHTOP010000026.1"/>
</dbReference>
<feature type="transmembrane region" description="Helical" evidence="7">
    <location>
        <begin position="286"/>
        <end position="311"/>
    </location>
</feature>
<comment type="caution">
    <text evidence="8">The sequence shown here is derived from an EMBL/GenBank/DDBJ whole genome shotgun (WGS) entry which is preliminary data.</text>
</comment>
<dbReference type="EMBL" id="JBHTOP010000026">
    <property type="protein sequence ID" value="MFD1672755.1"/>
    <property type="molecule type" value="Genomic_DNA"/>
</dbReference>
<name>A0ABW4JBE6_9LACO</name>
<feature type="transmembrane region" description="Helical" evidence="7">
    <location>
        <begin position="89"/>
        <end position="112"/>
    </location>
</feature>
<evidence type="ECO:0000256" key="2">
    <source>
        <dbReference type="ARBA" id="ARBA00022448"/>
    </source>
</evidence>
<dbReference type="InterPro" id="IPR050367">
    <property type="entry name" value="APC_superfamily"/>
</dbReference>
<dbReference type="InterPro" id="IPR002293">
    <property type="entry name" value="AA/rel_permease1"/>
</dbReference>
<accession>A0ABW4JBE6</accession>
<feature type="transmembrane region" description="Helical" evidence="7">
    <location>
        <begin position="39"/>
        <end position="57"/>
    </location>
</feature>
<evidence type="ECO:0000256" key="7">
    <source>
        <dbReference type="SAM" id="Phobius"/>
    </source>
</evidence>
<dbReference type="PIRSF" id="PIRSF006060">
    <property type="entry name" value="AA_transporter"/>
    <property type="match status" value="1"/>
</dbReference>
<gene>
    <name evidence="8" type="primary">yjeM</name>
    <name evidence="8" type="ORF">ACFQ5M_11645</name>
</gene>
<sequence>MSKKTVELSFPKLVLIIATTVFSFTSMSNAFYLMSYAAMPWYIVAGLLFFVPYALIVSEFTGNLGQYSGGLYSWIDHSLSQKAAFLTTFLWYSSYTIWLASLFMKLWIPLSILSFGQDLTTRTASFWHIPQIYWLGLGSCILVLIVVFLINKGFFTISRFMLLGGSLIALLFVVMAVSNLILLVNHHGQLSQPMQQHILLNSPNRDYQGLLGNLGFFIFGITAFGGLDTVASLVDRVGHNKRRFPFAILIAAILITVTYLAGIFLWGASANWAAIFTNQKVSLGNAMYFLMFNLGHQLGGVLGLSSAGTLILSQIFLRLTGLVLFWAYIGLIMTIAYAPLKSIITGTPKNFWPHFLTKENKQGIASHAVLGQGLLIIGLIWLVVFSNAHAVNLYNNLTLMTNVSRSIPYLIVAIAFIQFRKQQHDYQLIAPRYANLASGLVITTILSAISFSIILPLFKAHYLESMLLLIGPMIFSIIAVILYHHFNRQIELS</sequence>
<dbReference type="PANTHER" id="PTHR42770:SF15">
    <property type="entry name" value="GLUTAMATE_GAMMA-AMINOBUTYRATE ANTIPORTER-RELATED"/>
    <property type="match status" value="1"/>
</dbReference>
<feature type="transmembrane region" description="Helical" evidence="7">
    <location>
        <begin position="364"/>
        <end position="385"/>
    </location>
</feature>
<organism evidence="8 9">
    <name type="scientific">Agrilactobacillus yilanensis</name>
    <dbReference type="NCBI Taxonomy" id="2485997"/>
    <lineage>
        <taxon>Bacteria</taxon>
        <taxon>Bacillati</taxon>
        <taxon>Bacillota</taxon>
        <taxon>Bacilli</taxon>
        <taxon>Lactobacillales</taxon>
        <taxon>Lactobacillaceae</taxon>
        <taxon>Agrilactobacillus</taxon>
    </lineage>
</organism>
<keyword evidence="9" id="KW-1185">Reference proteome</keyword>
<feature type="transmembrane region" description="Helical" evidence="7">
    <location>
        <begin position="246"/>
        <end position="266"/>
    </location>
</feature>
<dbReference type="Pfam" id="PF13520">
    <property type="entry name" value="AA_permease_2"/>
    <property type="match status" value="1"/>
</dbReference>
<evidence type="ECO:0000256" key="4">
    <source>
        <dbReference type="ARBA" id="ARBA00022692"/>
    </source>
</evidence>
<feature type="transmembrane region" description="Helical" evidence="7">
    <location>
        <begin position="12"/>
        <end position="33"/>
    </location>
</feature>
<dbReference type="NCBIfam" id="NF011775">
    <property type="entry name" value="PRK15238.1"/>
    <property type="match status" value="1"/>
</dbReference>
<evidence type="ECO:0000256" key="5">
    <source>
        <dbReference type="ARBA" id="ARBA00022989"/>
    </source>
</evidence>
<feature type="transmembrane region" description="Helical" evidence="7">
    <location>
        <begin position="132"/>
        <end position="150"/>
    </location>
</feature>
<feature type="transmembrane region" description="Helical" evidence="7">
    <location>
        <begin position="210"/>
        <end position="234"/>
    </location>
</feature>